<feature type="transmembrane region" description="Helical" evidence="2">
    <location>
        <begin position="161"/>
        <end position="190"/>
    </location>
</feature>
<name>A0A853C325_9ACTN</name>
<dbReference type="Proteomes" id="UP000530424">
    <property type="component" value="Unassembled WGS sequence"/>
</dbReference>
<keyword evidence="2" id="KW-0812">Transmembrane</keyword>
<reference evidence="3 4" key="1">
    <citation type="submission" date="2020-07" db="EMBL/GenBank/DDBJ databases">
        <title>Sequencing the genomes of 1000 actinobacteria strains.</title>
        <authorList>
            <person name="Klenk H.-P."/>
        </authorList>
    </citation>
    <scope>NUCLEOTIDE SEQUENCE [LARGE SCALE GENOMIC DNA]</scope>
    <source>
        <strain evidence="3 4">DSM 103833</strain>
    </source>
</reference>
<evidence type="ECO:0000256" key="1">
    <source>
        <dbReference type="SAM" id="MobiDB-lite"/>
    </source>
</evidence>
<evidence type="ECO:0000313" key="3">
    <source>
        <dbReference type="EMBL" id="NYJ01719.1"/>
    </source>
</evidence>
<dbReference type="AlphaFoldDB" id="A0A853C325"/>
<keyword evidence="2" id="KW-0472">Membrane</keyword>
<feature type="transmembrane region" description="Helical" evidence="2">
    <location>
        <begin position="120"/>
        <end position="140"/>
    </location>
</feature>
<protein>
    <recommendedName>
        <fullName evidence="5">ABC transporter permease</fullName>
    </recommendedName>
</protein>
<evidence type="ECO:0000256" key="2">
    <source>
        <dbReference type="SAM" id="Phobius"/>
    </source>
</evidence>
<proteinExistence type="predicted"/>
<evidence type="ECO:0000313" key="4">
    <source>
        <dbReference type="Proteomes" id="UP000530424"/>
    </source>
</evidence>
<dbReference type="RefSeq" id="WP_179668169.1">
    <property type="nucleotide sequence ID" value="NZ_JACCFP010000001.1"/>
</dbReference>
<dbReference type="EMBL" id="JACCFP010000001">
    <property type="protein sequence ID" value="NYJ01719.1"/>
    <property type="molecule type" value="Genomic_DNA"/>
</dbReference>
<keyword evidence="4" id="KW-1185">Reference proteome</keyword>
<keyword evidence="2" id="KW-1133">Transmembrane helix</keyword>
<sequence>MTRLLRVELARFVARRAVLVLLGLAILIPGVIGVATVINTEPPPADKLARAEARAEREAEKPRSQRQLQRCIDTPEEWGVNPEIDDVEDVCAEQVLPRADWYVYWDELALEEEREEGSGFVVVLVLAVLMLIAGTTFAGHDWASGSVSNQLLFEPRRVRVWTAKAVVVTAVAGALTAAVVTAYWLLLAAVVRSRDIAVPDGLLLDCLQSGWRGAGVAAAAGLAGYALTMLFRSTVAALGILLAVCVTGGVVLAVIGIDSVWNPGLNLAAIILDGTTYWAEVPCGTQGDVGMCEVEKELRIGRALAFVVPVLAAACAASLASFWRRDVG</sequence>
<organism evidence="3 4">
    <name type="scientific">Nocardioides thalensis</name>
    <dbReference type="NCBI Taxonomy" id="1914755"/>
    <lineage>
        <taxon>Bacteria</taxon>
        <taxon>Bacillati</taxon>
        <taxon>Actinomycetota</taxon>
        <taxon>Actinomycetes</taxon>
        <taxon>Propionibacteriales</taxon>
        <taxon>Nocardioidaceae</taxon>
        <taxon>Nocardioides</taxon>
    </lineage>
</organism>
<comment type="caution">
    <text evidence="3">The sequence shown here is derived from an EMBL/GenBank/DDBJ whole genome shotgun (WGS) entry which is preliminary data.</text>
</comment>
<feature type="transmembrane region" description="Helical" evidence="2">
    <location>
        <begin position="303"/>
        <end position="323"/>
    </location>
</feature>
<feature type="region of interest" description="Disordered" evidence="1">
    <location>
        <begin position="48"/>
        <end position="67"/>
    </location>
</feature>
<feature type="transmembrane region" description="Helical" evidence="2">
    <location>
        <begin position="235"/>
        <end position="257"/>
    </location>
</feature>
<feature type="transmembrane region" description="Helical" evidence="2">
    <location>
        <begin position="210"/>
        <end position="228"/>
    </location>
</feature>
<evidence type="ECO:0008006" key="5">
    <source>
        <dbReference type="Google" id="ProtNLM"/>
    </source>
</evidence>
<feature type="compositionally biased region" description="Basic and acidic residues" evidence="1">
    <location>
        <begin position="48"/>
        <end position="63"/>
    </location>
</feature>
<accession>A0A853C325</accession>
<gene>
    <name evidence="3" type="ORF">HNR19_002417</name>
</gene>